<gene>
    <name evidence="14" type="ORF">ABS766_06345</name>
</gene>
<keyword evidence="9" id="KW-0998">Cell outer membrane</keyword>
<dbReference type="PANTHER" id="PTHR30329">
    <property type="entry name" value="STATOR ELEMENT OF FLAGELLAR MOTOR COMPLEX"/>
    <property type="match status" value="1"/>
</dbReference>
<dbReference type="SUPFAM" id="SSF103647">
    <property type="entry name" value="TSP type-3 repeat"/>
    <property type="match status" value="1"/>
</dbReference>
<feature type="coiled-coil region" evidence="11">
    <location>
        <begin position="219"/>
        <end position="246"/>
    </location>
</feature>
<accession>A0ABW8YUQ2</accession>
<evidence type="ECO:0000259" key="13">
    <source>
        <dbReference type="PROSITE" id="PS51123"/>
    </source>
</evidence>
<evidence type="ECO:0000256" key="8">
    <source>
        <dbReference type="ARBA" id="ARBA00023136"/>
    </source>
</evidence>
<dbReference type="InterPro" id="IPR006665">
    <property type="entry name" value="OmpA-like"/>
</dbReference>
<dbReference type="EMBL" id="JBELPZ010000004">
    <property type="protein sequence ID" value="MFL9844034.1"/>
    <property type="molecule type" value="Genomic_DNA"/>
</dbReference>
<dbReference type="CDD" id="cd07185">
    <property type="entry name" value="OmpA_C-like"/>
    <property type="match status" value="1"/>
</dbReference>
<dbReference type="Pfam" id="PF13505">
    <property type="entry name" value="OMP_b-brl"/>
    <property type="match status" value="1"/>
</dbReference>
<comment type="caution">
    <text evidence="14">The sequence shown here is derived from an EMBL/GenBank/DDBJ whole genome shotgun (WGS) entry which is preliminary data.</text>
</comment>
<keyword evidence="5 12" id="KW-0732">Signal</keyword>
<evidence type="ECO:0000256" key="9">
    <source>
        <dbReference type="ARBA" id="ARBA00023237"/>
    </source>
</evidence>
<dbReference type="InterPro" id="IPR006664">
    <property type="entry name" value="OMP_bac"/>
</dbReference>
<dbReference type="Gene3D" id="3.30.1330.60">
    <property type="entry name" value="OmpA-like domain"/>
    <property type="match status" value="1"/>
</dbReference>
<dbReference type="InterPro" id="IPR011250">
    <property type="entry name" value="OMP/PagP_B-barrel"/>
</dbReference>
<dbReference type="SUPFAM" id="SSF103088">
    <property type="entry name" value="OmpA-like"/>
    <property type="match status" value="1"/>
</dbReference>
<keyword evidence="2" id="KW-0813">Transport</keyword>
<dbReference type="PRINTS" id="PR01021">
    <property type="entry name" value="OMPADOMAIN"/>
</dbReference>
<evidence type="ECO:0000256" key="11">
    <source>
        <dbReference type="SAM" id="Coils"/>
    </source>
</evidence>
<evidence type="ECO:0000256" key="1">
    <source>
        <dbReference type="ARBA" id="ARBA00004571"/>
    </source>
</evidence>
<dbReference type="InterPro" id="IPR050330">
    <property type="entry name" value="Bact_OuterMem_StrucFunc"/>
</dbReference>
<dbReference type="Pfam" id="PF00691">
    <property type="entry name" value="OmpA"/>
    <property type="match status" value="1"/>
</dbReference>
<evidence type="ECO:0000256" key="7">
    <source>
        <dbReference type="ARBA" id="ARBA00023114"/>
    </source>
</evidence>
<sequence>MKKIVLPLLFLGLATTSLSAQESGANDFNKFSIDFGGGFNKAANPMTEGYHMKTTNLFNANLGFRYMFNTKFGVKLEGYYDKFQEDDISRGDFDTNVMGGTLQAYINLGRVLDFQTWTQRLNLYTHLGVGISVLKGDNIDYNDRLGNVVMGIGAKYKISRRIAFDANFTMLNNFSQQRTWDGNEYDRQGKQGFDSTLYHATIGFNIYLGKHEEHADWYVDEKSDELEELENRIGELETMMDDSDKDGVPDYLDAEPNTITGVAVDSKGRTIDRNNNGVPDELESYVESKVSENNSEMRSQMGLDLAKLINGGYVNVYFDFNKDMPNAQSVGGINFLVKYLKENPSTGADVIGYADEVGNNEYNKQLSQRRAENVKKILVDSGIEASRLNIVGNGEDSSVNPDSPYARQIVRRVTFILK</sequence>
<organism evidence="14 15">
    <name type="scientific">Flavobacterium rhizosphaerae</name>
    <dbReference type="NCBI Taxonomy" id="3163298"/>
    <lineage>
        <taxon>Bacteria</taxon>
        <taxon>Pseudomonadati</taxon>
        <taxon>Bacteroidota</taxon>
        <taxon>Flavobacteriia</taxon>
        <taxon>Flavobacteriales</taxon>
        <taxon>Flavobacteriaceae</taxon>
        <taxon>Flavobacterium</taxon>
    </lineage>
</organism>
<dbReference type="PANTHER" id="PTHR30329:SF21">
    <property type="entry name" value="LIPOPROTEIN YIAD-RELATED"/>
    <property type="match status" value="1"/>
</dbReference>
<evidence type="ECO:0000256" key="10">
    <source>
        <dbReference type="PROSITE-ProRule" id="PRU00473"/>
    </source>
</evidence>
<evidence type="ECO:0000256" key="3">
    <source>
        <dbReference type="ARBA" id="ARBA00022452"/>
    </source>
</evidence>
<keyword evidence="3" id="KW-1134">Transmembrane beta strand</keyword>
<dbReference type="InterPro" id="IPR027385">
    <property type="entry name" value="Beta-barrel_OMP"/>
</dbReference>
<keyword evidence="11" id="KW-0175">Coiled coil</keyword>
<keyword evidence="15" id="KW-1185">Reference proteome</keyword>
<feature type="domain" description="OmpA-like" evidence="13">
    <location>
        <begin position="305"/>
        <end position="418"/>
    </location>
</feature>
<evidence type="ECO:0000256" key="4">
    <source>
        <dbReference type="ARBA" id="ARBA00022692"/>
    </source>
</evidence>
<keyword evidence="6" id="KW-0406">Ion transport</keyword>
<name>A0ABW8YUQ2_9FLAO</name>
<evidence type="ECO:0000256" key="12">
    <source>
        <dbReference type="SAM" id="SignalP"/>
    </source>
</evidence>
<feature type="signal peptide" evidence="12">
    <location>
        <begin position="1"/>
        <end position="20"/>
    </location>
</feature>
<dbReference type="PROSITE" id="PS01068">
    <property type="entry name" value="OMPA_1"/>
    <property type="match status" value="1"/>
</dbReference>
<dbReference type="SUPFAM" id="SSF56925">
    <property type="entry name" value="OMPA-like"/>
    <property type="match status" value="1"/>
</dbReference>
<dbReference type="PROSITE" id="PS51123">
    <property type="entry name" value="OMPA_2"/>
    <property type="match status" value="1"/>
</dbReference>
<evidence type="ECO:0000313" key="14">
    <source>
        <dbReference type="EMBL" id="MFL9844034.1"/>
    </source>
</evidence>
<keyword evidence="8 10" id="KW-0472">Membrane</keyword>
<dbReference type="InterPro" id="IPR006690">
    <property type="entry name" value="OMPA-like_CS"/>
</dbReference>
<protein>
    <submittedName>
        <fullName evidence="14">OmpA family protein</fullName>
    </submittedName>
</protein>
<evidence type="ECO:0000256" key="5">
    <source>
        <dbReference type="ARBA" id="ARBA00022729"/>
    </source>
</evidence>
<dbReference type="InterPro" id="IPR036737">
    <property type="entry name" value="OmpA-like_sf"/>
</dbReference>
<evidence type="ECO:0000313" key="15">
    <source>
        <dbReference type="Proteomes" id="UP001629156"/>
    </source>
</evidence>
<reference evidence="14 15" key="1">
    <citation type="submission" date="2024-06" db="EMBL/GenBank/DDBJ databases">
        <authorList>
            <person name="Kaempfer P."/>
            <person name="Viver T."/>
        </authorList>
    </citation>
    <scope>NUCLEOTIDE SEQUENCE [LARGE SCALE GENOMIC DNA]</scope>
    <source>
        <strain evidence="14 15">ST-119</strain>
    </source>
</reference>
<proteinExistence type="predicted"/>
<feature type="chain" id="PRO_5046010005" evidence="12">
    <location>
        <begin position="21"/>
        <end position="418"/>
    </location>
</feature>
<evidence type="ECO:0000256" key="6">
    <source>
        <dbReference type="ARBA" id="ARBA00023065"/>
    </source>
</evidence>
<dbReference type="Proteomes" id="UP001629156">
    <property type="component" value="Unassembled WGS sequence"/>
</dbReference>
<evidence type="ECO:0000256" key="2">
    <source>
        <dbReference type="ARBA" id="ARBA00022448"/>
    </source>
</evidence>
<keyword evidence="4" id="KW-0812">Transmembrane</keyword>
<keyword evidence="7" id="KW-0626">Porin</keyword>
<dbReference type="RefSeq" id="WP_408084283.1">
    <property type="nucleotide sequence ID" value="NZ_JBELPZ010000004.1"/>
</dbReference>
<comment type="subcellular location">
    <subcellularLocation>
        <location evidence="1">Cell outer membrane</location>
        <topology evidence="1">Multi-pass membrane protein</topology>
    </subcellularLocation>
</comment>
<dbReference type="Gene3D" id="2.40.160.20">
    <property type="match status" value="1"/>
</dbReference>
<dbReference type="InterPro" id="IPR028974">
    <property type="entry name" value="TSP_type-3_rpt"/>
</dbReference>